<comment type="caution">
    <text evidence="2">The sequence shown here is derived from an EMBL/GenBank/DDBJ whole genome shotgun (WGS) entry which is preliminary data.</text>
</comment>
<gene>
    <name evidence="2" type="ORF">ABEB36_009471</name>
</gene>
<organism evidence="2 3">
    <name type="scientific">Hypothenemus hampei</name>
    <name type="common">Coffee berry borer</name>
    <dbReference type="NCBI Taxonomy" id="57062"/>
    <lineage>
        <taxon>Eukaryota</taxon>
        <taxon>Metazoa</taxon>
        <taxon>Ecdysozoa</taxon>
        <taxon>Arthropoda</taxon>
        <taxon>Hexapoda</taxon>
        <taxon>Insecta</taxon>
        <taxon>Pterygota</taxon>
        <taxon>Neoptera</taxon>
        <taxon>Endopterygota</taxon>
        <taxon>Coleoptera</taxon>
        <taxon>Polyphaga</taxon>
        <taxon>Cucujiformia</taxon>
        <taxon>Curculionidae</taxon>
        <taxon>Scolytinae</taxon>
        <taxon>Hypothenemus</taxon>
    </lineage>
</organism>
<dbReference type="Proteomes" id="UP001566132">
    <property type="component" value="Unassembled WGS sequence"/>
</dbReference>
<name>A0ABD1EGG4_HYPHA</name>
<proteinExistence type="predicted"/>
<dbReference type="AlphaFoldDB" id="A0ABD1EGG4"/>
<protein>
    <submittedName>
        <fullName evidence="2">Uncharacterized protein</fullName>
    </submittedName>
</protein>
<keyword evidence="1" id="KW-0732">Signal</keyword>
<feature type="chain" id="PRO_5044852249" evidence="1">
    <location>
        <begin position="17"/>
        <end position="134"/>
    </location>
</feature>
<keyword evidence="3" id="KW-1185">Reference proteome</keyword>
<dbReference type="EMBL" id="JBDJPC010000007">
    <property type="protein sequence ID" value="KAL1493782.1"/>
    <property type="molecule type" value="Genomic_DNA"/>
</dbReference>
<reference evidence="2 3" key="1">
    <citation type="submission" date="2024-05" db="EMBL/GenBank/DDBJ databases">
        <title>Genetic variation in Jamaican populations of the coffee berry borer (Hypothenemus hampei).</title>
        <authorList>
            <person name="Errbii M."/>
            <person name="Myrie A."/>
        </authorList>
    </citation>
    <scope>NUCLEOTIDE SEQUENCE [LARGE SCALE GENOMIC DNA]</scope>
    <source>
        <strain evidence="2">JA-Hopewell-2020-01-JO</strain>
        <tissue evidence="2">Whole body</tissue>
    </source>
</reference>
<accession>A0ABD1EGG4</accession>
<sequence length="134" mass="14412">MKILISFVACVVLVVADDAVSTKQKRGIFEPYGPAIIPAAPLYAKSYATPIYHTAPVVSKVFEPPPLPLIRGYDPLITGPLIARGWGPHIWGSKSILPAPIIKTAPIISAPLYTKPLLAPAPIISYGPKWYGGW</sequence>
<evidence type="ECO:0000313" key="3">
    <source>
        <dbReference type="Proteomes" id="UP001566132"/>
    </source>
</evidence>
<feature type="signal peptide" evidence="1">
    <location>
        <begin position="1"/>
        <end position="16"/>
    </location>
</feature>
<evidence type="ECO:0000313" key="2">
    <source>
        <dbReference type="EMBL" id="KAL1493782.1"/>
    </source>
</evidence>
<evidence type="ECO:0000256" key="1">
    <source>
        <dbReference type="SAM" id="SignalP"/>
    </source>
</evidence>